<evidence type="ECO:0000313" key="5">
    <source>
        <dbReference type="Proteomes" id="UP001240447"/>
    </source>
</evidence>
<name>A0ABT9NLT1_9ACTN</name>
<dbReference type="EMBL" id="JAUSQM010000001">
    <property type="protein sequence ID" value="MDP9821383.1"/>
    <property type="molecule type" value="Genomic_DNA"/>
</dbReference>
<evidence type="ECO:0000256" key="2">
    <source>
        <dbReference type="SAM" id="MobiDB-lite"/>
    </source>
</evidence>
<sequence>MGRPGDWSVLGYGSDPIDADVDEFVAEATHYELMADAITSQIATLRHLSNSGEGEYADALRSSCDDLADNLEKAEGRFRTVADELNDLVPKLEEALDETWQARIQAQNAQDDMDTAVNQGHRPGIPASTRADEELPSGKDPAALENDYDNAVTARTQARTRAQNAVTAWDTAAEAAASRIRKAADDDLKDGRFEGFKAWVKANADLLREISKWLGRIVLVLTIIVLIVGSGGAAFILLVAASVALLAVDTVLAIAGEGSWTDVAFSALGVLTLGTGGLLARMARSGRAVTAARAGRAQGFRSGMQTLRNAFNNPGLRGGFTNLRNVFRPSTYLNALDDAGRVSQAIRSAPINPGSMWRGRNLISGRDALTLSDDLADLAQFARPGLQHRLGVWSSLRHTEIATGATYFDGALDELQNLGIDPFGIDRRTTREVSSL</sequence>
<gene>
    <name evidence="4" type="ORF">J2S59_001192</name>
</gene>
<dbReference type="RefSeq" id="WP_068123472.1">
    <property type="nucleotide sequence ID" value="NZ_CCXJ01000659.1"/>
</dbReference>
<dbReference type="Gene3D" id="1.20.120.330">
    <property type="entry name" value="Nucleotidyltransferases domain 2"/>
    <property type="match status" value="1"/>
</dbReference>
<comment type="caution">
    <text evidence="4">The sequence shown here is derived from an EMBL/GenBank/DDBJ whole genome shotgun (WGS) entry which is preliminary data.</text>
</comment>
<keyword evidence="3" id="KW-0472">Membrane</keyword>
<dbReference type="Proteomes" id="UP001240447">
    <property type="component" value="Unassembled WGS sequence"/>
</dbReference>
<evidence type="ECO:0000256" key="1">
    <source>
        <dbReference type="SAM" id="Coils"/>
    </source>
</evidence>
<protein>
    <recommendedName>
        <fullName evidence="6">WXG100 family type VII secretion target</fullName>
    </recommendedName>
</protein>
<reference evidence="4 5" key="1">
    <citation type="submission" date="2023-07" db="EMBL/GenBank/DDBJ databases">
        <title>Sequencing the genomes of 1000 actinobacteria strains.</title>
        <authorList>
            <person name="Klenk H.-P."/>
        </authorList>
    </citation>
    <scope>NUCLEOTIDE SEQUENCE [LARGE SCALE GENOMIC DNA]</scope>
    <source>
        <strain evidence="4 5">GD13</strain>
    </source>
</reference>
<proteinExistence type="predicted"/>
<accession>A0ABT9NLT1</accession>
<evidence type="ECO:0008006" key="6">
    <source>
        <dbReference type="Google" id="ProtNLM"/>
    </source>
</evidence>
<keyword evidence="3" id="KW-0812">Transmembrane</keyword>
<feature type="region of interest" description="Disordered" evidence="2">
    <location>
        <begin position="118"/>
        <end position="145"/>
    </location>
</feature>
<feature type="transmembrane region" description="Helical" evidence="3">
    <location>
        <begin position="260"/>
        <end position="280"/>
    </location>
</feature>
<keyword evidence="3" id="KW-1133">Transmembrane helix</keyword>
<keyword evidence="5" id="KW-1185">Reference proteome</keyword>
<feature type="transmembrane region" description="Helical" evidence="3">
    <location>
        <begin position="217"/>
        <end position="248"/>
    </location>
</feature>
<evidence type="ECO:0000313" key="4">
    <source>
        <dbReference type="EMBL" id="MDP9821383.1"/>
    </source>
</evidence>
<organism evidence="4 5">
    <name type="scientific">Nocardioides massiliensis</name>
    <dbReference type="NCBI Taxonomy" id="1325935"/>
    <lineage>
        <taxon>Bacteria</taxon>
        <taxon>Bacillati</taxon>
        <taxon>Actinomycetota</taxon>
        <taxon>Actinomycetes</taxon>
        <taxon>Propionibacteriales</taxon>
        <taxon>Nocardioidaceae</taxon>
        <taxon>Nocardioides</taxon>
    </lineage>
</organism>
<keyword evidence="1" id="KW-0175">Coiled coil</keyword>
<feature type="coiled-coil region" evidence="1">
    <location>
        <begin position="57"/>
        <end position="84"/>
    </location>
</feature>
<evidence type="ECO:0000256" key="3">
    <source>
        <dbReference type="SAM" id="Phobius"/>
    </source>
</evidence>